<accession>A0A6C0CCH2</accession>
<dbReference type="PANTHER" id="PTHR32134">
    <property type="entry name" value="FNIP REPEAT-CONTAINING PROTEIN"/>
    <property type="match status" value="1"/>
</dbReference>
<dbReference type="Gene3D" id="3.80.10.10">
    <property type="entry name" value="Ribonuclease Inhibitor"/>
    <property type="match status" value="1"/>
</dbReference>
<evidence type="ECO:0000313" key="1">
    <source>
        <dbReference type="EMBL" id="QHT01540.1"/>
    </source>
</evidence>
<dbReference type="InterPro" id="IPR051251">
    <property type="entry name" value="STK_FNIP-Repeat"/>
</dbReference>
<dbReference type="InterPro" id="IPR008615">
    <property type="entry name" value="FNIP"/>
</dbReference>
<dbReference type="EMBL" id="MN739376">
    <property type="protein sequence ID" value="QHT01540.1"/>
    <property type="molecule type" value="Genomic_DNA"/>
</dbReference>
<organism evidence="1">
    <name type="scientific">viral metagenome</name>
    <dbReference type="NCBI Taxonomy" id="1070528"/>
    <lineage>
        <taxon>unclassified sequences</taxon>
        <taxon>metagenomes</taxon>
        <taxon>organismal metagenomes</taxon>
    </lineage>
</organism>
<dbReference type="AlphaFoldDB" id="A0A6C0CCH2"/>
<proteinExistence type="predicted"/>
<dbReference type="Pfam" id="PF05725">
    <property type="entry name" value="FNIP"/>
    <property type="match status" value="5"/>
</dbReference>
<name>A0A6C0CCH2_9ZZZZ</name>
<dbReference type="SUPFAM" id="SSF52058">
    <property type="entry name" value="L domain-like"/>
    <property type="match status" value="1"/>
</dbReference>
<protein>
    <recommendedName>
        <fullName evidence="2">F-box domain-containing protein</fullName>
    </recommendedName>
</protein>
<reference evidence="1" key="1">
    <citation type="journal article" date="2020" name="Nature">
        <title>Giant virus diversity and host interactions through global metagenomics.</title>
        <authorList>
            <person name="Schulz F."/>
            <person name="Roux S."/>
            <person name="Paez-Espino D."/>
            <person name="Jungbluth S."/>
            <person name="Walsh D.A."/>
            <person name="Denef V.J."/>
            <person name="McMahon K.D."/>
            <person name="Konstantinidis K.T."/>
            <person name="Eloe-Fadrosh E.A."/>
            <person name="Kyrpides N.C."/>
            <person name="Woyke T."/>
        </authorList>
    </citation>
    <scope>NUCLEOTIDE SEQUENCE</scope>
    <source>
        <strain evidence="1">GVMAG-M-3300020192-26</strain>
    </source>
</reference>
<evidence type="ECO:0008006" key="2">
    <source>
        <dbReference type="Google" id="ProtNLM"/>
    </source>
</evidence>
<dbReference type="InterPro" id="IPR032675">
    <property type="entry name" value="LRR_dom_sf"/>
</dbReference>
<sequence length="501" mass="57739">MIQLEDILKNAKQVIEPYTEKIVIQQLPVDVLAIIKIYLSDKDMIRLLSTYQIMNTLKIRFAYNDQIHLQKIPMQMDGKIQDVYFVNDIKMDDLITLPYYKNIKNIHYHSKSTSIPCMVTHLSFSDEFNKSLKNKIPTSVTHLTFGDKYDQPIRDTIPHSVLYLKFGYDFNQAIKNNLPSSITHLKFGCKFNQPIKNSLPGSILYLTFGDRFDQPIRDSIPPSVTHLKFGSLFDHPLTGNIPKSVTHITLGEYFGAELYPKDCKIPNNVYHLTIEDDENARDQDDFYEEIKNIFDLSPSITHLVFGDKFNMRIQKNMSSSLTHLTFGTWFNRSIKNSIPDSVTHLTFGSNFDKPIKNNIPSSVTHLTMGTYFNQPIKNAIPSSVTRLFFASVFNQPIYNSIPPFVKHLSFGYKFNQEIKGNIPSSVTHLYLADKMNKYFIADGIPNTVKYLILPSSRKNDINPNDFSMRVIWCDDFCNYRSGRGDSNDSNYLSYSEILKLE</sequence>
<dbReference type="PANTHER" id="PTHR32134:SF173">
    <property type="entry name" value="FNIP REPEAT-CONTAINING PROTEIN-RELATED"/>
    <property type="match status" value="1"/>
</dbReference>